<gene>
    <name evidence="1" type="ORF">I5776_16660</name>
</gene>
<evidence type="ECO:0008006" key="3">
    <source>
        <dbReference type="Google" id="ProtNLM"/>
    </source>
</evidence>
<dbReference type="SUPFAM" id="SSF69304">
    <property type="entry name" value="Tricorn protease N-terminal domain"/>
    <property type="match status" value="1"/>
</dbReference>
<dbReference type="RefSeq" id="WP_202777460.1">
    <property type="nucleotide sequence ID" value="NZ_CP065425.1"/>
</dbReference>
<evidence type="ECO:0000313" key="2">
    <source>
        <dbReference type="Proteomes" id="UP000595691"/>
    </source>
</evidence>
<dbReference type="Proteomes" id="UP000595691">
    <property type="component" value="Chromosome"/>
</dbReference>
<keyword evidence="2" id="KW-1185">Reference proteome</keyword>
<reference evidence="1 2" key="1">
    <citation type="submission" date="2020-11" db="EMBL/GenBank/DDBJ databases">
        <title>Taxonomic evaluation of the Bacillus sporothermodurans group of bacteria based on whole genome sequences.</title>
        <authorList>
            <person name="Fiedler G."/>
            <person name="Herbstmann A.-D."/>
            <person name="Doll E."/>
            <person name="Wenning M."/>
            <person name="Brinks E."/>
            <person name="Kabisch J."/>
            <person name="Breitenwieser F."/>
            <person name="Lappann M."/>
            <person name="Boehnlein C."/>
            <person name="Franz C."/>
        </authorList>
    </citation>
    <scope>NUCLEOTIDE SEQUENCE [LARGE SCALE GENOMIC DNA]</scope>
    <source>
        <strain evidence="1 2">JCM 19841</strain>
    </source>
</reference>
<proteinExistence type="predicted"/>
<accession>A0ABX7DYV1</accession>
<evidence type="ECO:0000313" key="1">
    <source>
        <dbReference type="EMBL" id="QQZ08649.1"/>
    </source>
</evidence>
<name>A0ABX7DYV1_9BACI</name>
<sequence>MVKFGDTWSATTLPIQHVQAVGKELYFTKFLFSASYAGGGCGGGTADILELYKRSQTGKVTKVMTDKLSSFTKNPFAVNGGYIYYAKVQNQAIGNYAVIKYSLKTKKKTTIYKGADNFWFKGKYIYFVKKDKLYRMDLNGKGVKSIPLKVKLFTGGYCGDGNYYASNNGIIVTDWNAGANVNYYYDFSKNTITKLAPKFSGDVPAILDVDLNKKRFLGTAWDGSNDTLGLYDFKGKLLKKIMKIDYWKDGFKLYSMDAKKGELLYIQDSKLKQIKF</sequence>
<protein>
    <recommendedName>
        <fullName evidence="3">DUF5050 domain-containing protein</fullName>
    </recommendedName>
</protein>
<organism evidence="1 2">
    <name type="scientific">Heyndrickxia vini</name>
    <dbReference type="NCBI Taxonomy" id="1476025"/>
    <lineage>
        <taxon>Bacteria</taxon>
        <taxon>Bacillati</taxon>
        <taxon>Bacillota</taxon>
        <taxon>Bacilli</taxon>
        <taxon>Bacillales</taxon>
        <taxon>Bacillaceae</taxon>
        <taxon>Heyndrickxia</taxon>
    </lineage>
</organism>
<dbReference type="EMBL" id="CP065425">
    <property type="protein sequence ID" value="QQZ08649.1"/>
    <property type="molecule type" value="Genomic_DNA"/>
</dbReference>